<dbReference type="Proteomes" id="UP001243330">
    <property type="component" value="Unassembled WGS sequence"/>
</dbReference>
<accession>A0AAD9EG99</accession>
<name>A0AAD9EG99_9PEZI</name>
<gene>
    <name evidence="2" type="ORF">CCHR01_07004</name>
</gene>
<protein>
    <submittedName>
        <fullName evidence="2">Uncharacterized protein</fullName>
    </submittedName>
</protein>
<dbReference type="AlphaFoldDB" id="A0AAD9EG99"/>
<proteinExistence type="predicted"/>
<evidence type="ECO:0000313" key="3">
    <source>
        <dbReference type="Proteomes" id="UP001243330"/>
    </source>
</evidence>
<sequence length="65" mass="7172">MVTSNATEERNCRGLHINYSTCGGATRVSPLQVHAMHETFLVYRTNTVDSTKRADRGDTSEGRDG</sequence>
<feature type="region of interest" description="Disordered" evidence="1">
    <location>
        <begin position="46"/>
        <end position="65"/>
    </location>
</feature>
<keyword evidence="3" id="KW-1185">Reference proteome</keyword>
<comment type="caution">
    <text evidence="2">The sequence shown here is derived from an EMBL/GenBank/DDBJ whole genome shotgun (WGS) entry which is preliminary data.</text>
</comment>
<feature type="compositionally biased region" description="Basic and acidic residues" evidence="1">
    <location>
        <begin position="50"/>
        <end position="65"/>
    </location>
</feature>
<dbReference type="EMBL" id="JAQOWY010000121">
    <property type="protein sequence ID" value="KAK1850379.1"/>
    <property type="molecule type" value="Genomic_DNA"/>
</dbReference>
<evidence type="ECO:0000313" key="2">
    <source>
        <dbReference type="EMBL" id="KAK1850379.1"/>
    </source>
</evidence>
<organism evidence="2 3">
    <name type="scientific">Colletotrichum chrysophilum</name>
    <dbReference type="NCBI Taxonomy" id="1836956"/>
    <lineage>
        <taxon>Eukaryota</taxon>
        <taxon>Fungi</taxon>
        <taxon>Dikarya</taxon>
        <taxon>Ascomycota</taxon>
        <taxon>Pezizomycotina</taxon>
        <taxon>Sordariomycetes</taxon>
        <taxon>Hypocreomycetidae</taxon>
        <taxon>Glomerellales</taxon>
        <taxon>Glomerellaceae</taxon>
        <taxon>Colletotrichum</taxon>
        <taxon>Colletotrichum gloeosporioides species complex</taxon>
    </lineage>
</organism>
<reference evidence="2" key="1">
    <citation type="submission" date="2023-01" db="EMBL/GenBank/DDBJ databases">
        <title>Colletotrichum chrysophilum M932 genome sequence.</title>
        <authorList>
            <person name="Baroncelli R."/>
        </authorList>
    </citation>
    <scope>NUCLEOTIDE SEQUENCE</scope>
    <source>
        <strain evidence="2">M932</strain>
    </source>
</reference>
<evidence type="ECO:0000256" key="1">
    <source>
        <dbReference type="SAM" id="MobiDB-lite"/>
    </source>
</evidence>